<evidence type="ECO:0008006" key="6">
    <source>
        <dbReference type="Google" id="ProtNLM"/>
    </source>
</evidence>
<evidence type="ECO:0000259" key="2">
    <source>
        <dbReference type="Pfam" id="PF08303"/>
    </source>
</evidence>
<evidence type="ECO:0000313" key="5">
    <source>
        <dbReference type="Proteomes" id="UP001210925"/>
    </source>
</evidence>
<organism evidence="4 5">
    <name type="scientific">Boothiomyces macroporosus</name>
    <dbReference type="NCBI Taxonomy" id="261099"/>
    <lineage>
        <taxon>Eukaryota</taxon>
        <taxon>Fungi</taxon>
        <taxon>Fungi incertae sedis</taxon>
        <taxon>Chytridiomycota</taxon>
        <taxon>Chytridiomycota incertae sedis</taxon>
        <taxon>Chytridiomycetes</taxon>
        <taxon>Rhizophydiales</taxon>
        <taxon>Terramycetaceae</taxon>
        <taxon>Boothiomyces</taxon>
    </lineage>
</organism>
<dbReference type="InterPro" id="IPR015965">
    <property type="entry name" value="tRNA_lig_PDEase"/>
</dbReference>
<dbReference type="GO" id="GO:0005634">
    <property type="term" value="C:nucleus"/>
    <property type="evidence" value="ECO:0007669"/>
    <property type="project" value="TreeGrafter"/>
</dbReference>
<dbReference type="Proteomes" id="UP001210925">
    <property type="component" value="Unassembled WGS sequence"/>
</dbReference>
<dbReference type="InterPro" id="IPR019039">
    <property type="entry name" value="T4-Rnl1-like_N"/>
</dbReference>
<feature type="domain" description="tRNA ligase kinase" evidence="2">
    <location>
        <begin position="374"/>
        <end position="531"/>
    </location>
</feature>
<dbReference type="InterPro" id="IPR015966">
    <property type="entry name" value="tRNA_lig_kin_fungi"/>
</dbReference>
<dbReference type="GO" id="GO:0003972">
    <property type="term" value="F:RNA ligase (ATP) activity"/>
    <property type="evidence" value="ECO:0007669"/>
    <property type="project" value="InterPro"/>
</dbReference>
<dbReference type="AlphaFoldDB" id="A0AAD5Y8A6"/>
<keyword evidence="5" id="KW-1185">Reference proteome</keyword>
<protein>
    <recommendedName>
        <fullName evidence="6">tRNA ligase</fullName>
    </recommendedName>
</protein>
<dbReference type="PANTHER" id="PTHR32004:SF1">
    <property type="entry name" value="TRNA LIGASE"/>
    <property type="match status" value="1"/>
</dbReference>
<proteinExistence type="predicted"/>
<dbReference type="Pfam" id="PF09511">
    <property type="entry name" value="RNA_lig_T4_1"/>
    <property type="match status" value="1"/>
</dbReference>
<sequence length="727" mass="84044">MQKIAEQLKQISIQTKDVRIKHFEYKQTKILSFKFTDQIYPSLPIKARGLFINQDTKEILIRGYDKFYNIGENGLDWEKLQETVGPYKVTLKENGCIIYVSVLNNELLVTSKHSLGPARNLSHSEYGQQMLEKTVKDIHGLVEYLSANNLTAVFELADDDFEEHVLEYPPEKRGLYCHGLNRNTIRFESLDIKIVKEFADRFGFFSVDYLEFSDISKVKEFADECAKTGSFEGKAIEGFVVRCFQRQSLEQQMENLMKETSPFFFKIKFDQPYLMFREWREVTKSLLQGQHRSKVKFELSKTYMDWVYKTMRSQPQVFQGFMENKGIIKTRNLFLKEVKGLDSFVGITVSDLCQEASGDYELSVKSGSIKDKVLLIPIAVIGAGKTTLARTLVNLYDEIGHIQNDNIIQKKSAPVFEQNIMNEFMTKRIVFADRNNHLFQHRLGLCKKFKMEYPDGAVVALNYNIDSMDKKQVIEISSKRVQERGENHQCITPTKTPDFPRIISGFVHKRDPLDLTNPNDALIDRVIELNINNSVNENVLLISKELELNQCSVDDIESALSKALNQVETVSKVVKKKIPRYYGIEIDVPLLPILEEILADDYSLYESFIQQYKEKGWHSTIALRTVPDHHQLIKEYDLKYQDFESFERMVEIKLDRLVWNDKVMAFSIVSTYPVIQSANKHMHITCAVMNGKAMDSNGMLKEYFEEGKGKAIPVDLTIKGHIKAYLY</sequence>
<evidence type="ECO:0000259" key="3">
    <source>
        <dbReference type="Pfam" id="PF09511"/>
    </source>
</evidence>
<evidence type="ECO:0000259" key="1">
    <source>
        <dbReference type="Pfam" id="PF08302"/>
    </source>
</evidence>
<dbReference type="Pfam" id="PF08303">
    <property type="entry name" value="tRNA_lig_kinase"/>
    <property type="match status" value="1"/>
</dbReference>
<dbReference type="EMBL" id="JADGKB010000004">
    <property type="protein sequence ID" value="KAJ3261705.1"/>
    <property type="molecule type" value="Genomic_DNA"/>
</dbReference>
<dbReference type="GO" id="GO:0006388">
    <property type="term" value="P:tRNA splicing, via endonucleolytic cleavage and ligation"/>
    <property type="evidence" value="ECO:0007669"/>
    <property type="project" value="InterPro"/>
</dbReference>
<evidence type="ECO:0000313" key="4">
    <source>
        <dbReference type="EMBL" id="KAJ3261705.1"/>
    </source>
</evidence>
<dbReference type="PANTHER" id="PTHR32004">
    <property type="entry name" value="TRNA LIGASE"/>
    <property type="match status" value="1"/>
</dbReference>
<dbReference type="GO" id="GO:0005524">
    <property type="term" value="F:ATP binding"/>
    <property type="evidence" value="ECO:0007669"/>
    <property type="project" value="InterPro"/>
</dbReference>
<gene>
    <name evidence="4" type="ORF">HK103_004656</name>
</gene>
<dbReference type="Gene3D" id="3.40.50.300">
    <property type="entry name" value="P-loop containing nucleotide triphosphate hydrolases"/>
    <property type="match status" value="1"/>
</dbReference>
<dbReference type="InterPro" id="IPR027417">
    <property type="entry name" value="P-loop_NTPase"/>
</dbReference>
<feature type="domain" description="tRNA ligase phosphodiesterase" evidence="1">
    <location>
        <begin position="561"/>
        <end position="710"/>
    </location>
</feature>
<accession>A0AAD5Y8A6</accession>
<dbReference type="Pfam" id="PF08302">
    <property type="entry name" value="tRNA_lig_CPD"/>
    <property type="match status" value="1"/>
</dbReference>
<name>A0AAD5Y8A6_9FUNG</name>
<reference evidence="4" key="1">
    <citation type="submission" date="2020-05" db="EMBL/GenBank/DDBJ databases">
        <title>Phylogenomic resolution of chytrid fungi.</title>
        <authorList>
            <person name="Stajich J.E."/>
            <person name="Amses K."/>
            <person name="Simmons R."/>
            <person name="Seto K."/>
            <person name="Myers J."/>
            <person name="Bonds A."/>
            <person name="Quandt C.A."/>
            <person name="Barry K."/>
            <person name="Liu P."/>
            <person name="Grigoriev I."/>
            <person name="Longcore J.E."/>
            <person name="James T.Y."/>
        </authorList>
    </citation>
    <scope>NUCLEOTIDE SEQUENCE</scope>
    <source>
        <strain evidence="4">PLAUS21</strain>
    </source>
</reference>
<comment type="caution">
    <text evidence="4">The sequence shown here is derived from an EMBL/GenBank/DDBJ whole genome shotgun (WGS) entry which is preliminary data.</text>
</comment>
<feature type="domain" description="T4 RNA ligase 1-like N-terminal" evidence="3">
    <location>
        <begin position="46"/>
        <end position="274"/>
    </location>
</feature>